<comment type="caution">
    <text evidence="1">The sequence shown here is derived from an EMBL/GenBank/DDBJ whole genome shotgun (WGS) entry which is preliminary data.</text>
</comment>
<gene>
    <name evidence="1" type="ORF">CEPIT_LOCUS41913</name>
</gene>
<reference evidence="1" key="1">
    <citation type="submission" date="2022-07" db="EMBL/GenBank/DDBJ databases">
        <authorList>
            <person name="Macas J."/>
            <person name="Novak P."/>
            <person name="Neumann P."/>
        </authorList>
    </citation>
    <scope>NUCLEOTIDE SEQUENCE</scope>
</reference>
<evidence type="ECO:0000313" key="2">
    <source>
        <dbReference type="Proteomes" id="UP001152523"/>
    </source>
</evidence>
<evidence type="ECO:0000313" key="1">
    <source>
        <dbReference type="EMBL" id="CAH9145050.1"/>
    </source>
</evidence>
<dbReference type="AlphaFoldDB" id="A0AAV0GB93"/>
<protein>
    <submittedName>
        <fullName evidence="1">Uncharacterized protein</fullName>
    </submittedName>
</protein>
<name>A0AAV0GB93_9ASTE</name>
<accession>A0AAV0GB93</accession>
<organism evidence="1 2">
    <name type="scientific">Cuscuta epithymum</name>
    <dbReference type="NCBI Taxonomy" id="186058"/>
    <lineage>
        <taxon>Eukaryota</taxon>
        <taxon>Viridiplantae</taxon>
        <taxon>Streptophyta</taxon>
        <taxon>Embryophyta</taxon>
        <taxon>Tracheophyta</taxon>
        <taxon>Spermatophyta</taxon>
        <taxon>Magnoliopsida</taxon>
        <taxon>eudicotyledons</taxon>
        <taxon>Gunneridae</taxon>
        <taxon>Pentapetalae</taxon>
        <taxon>asterids</taxon>
        <taxon>lamiids</taxon>
        <taxon>Solanales</taxon>
        <taxon>Convolvulaceae</taxon>
        <taxon>Cuscuteae</taxon>
        <taxon>Cuscuta</taxon>
        <taxon>Cuscuta subgen. Cuscuta</taxon>
    </lineage>
</organism>
<keyword evidence="2" id="KW-1185">Reference proteome</keyword>
<sequence length="74" mass="8171">MIRIAVTSRVRIPAVNDIFGEGLHIRRVYFECNTNQSFIDLQAPLQLGSVPPPLLTCSGGGIVDERLRCYVIAV</sequence>
<dbReference type="Proteomes" id="UP001152523">
    <property type="component" value="Unassembled WGS sequence"/>
</dbReference>
<dbReference type="EMBL" id="CAMAPF010001073">
    <property type="protein sequence ID" value="CAH9145050.1"/>
    <property type="molecule type" value="Genomic_DNA"/>
</dbReference>
<proteinExistence type="predicted"/>